<sequence length="605" mass="67815">MRFKSYFVFLVMVCSGKLLAEDTPCDLPQIENGNLAQYYYSFKNYYFPMQKGKKLSYSCVVGYTTESGTQEGRITCTAEGWSPVPQCYRKCTKPFLENGSFYSTEMDFKIHEKLQYKCNPGYHTPSGAAEDAVQCQPQGWSFQPSCTKKLGSNFCIFLLSNLFQMCIISLSLLTLPSLVHCCVLIPPPGITCSILSEVVHGGFYPVKKIYEEGDVVHFFCDKRYSLTGFDLIQCYNFGWYPDPPVCEDVKNKCPPPPLPHGHINTARRTYHNGDKVHVQCTLGRKGSEEIQCEGGKWTSPSICIGAVDKQESGASPPLEAGAEIRTSQTCHDEDLSRSNCLSLYPISEMQQECASPPVIKNGGVQGPLLASYRNGSWVEYGCQHYHFLDGPSIVYCDHGNWTEPPTCLEPCILNVTDMDSNNLTLKWRREELIFLHGDLIEFECKQGYGFLQTATPSPGRTQCDQGRLKYPKCVIQAAAEKCGSPPSIANGALTLPVLPQYDNGSSVQYICSDYHFLQGSERIYCSEGQWTSPPVCIEPCTLSKTEMEKNNVLLQAFYADQVYFYHGDYVGFYCKENHFGAESGTTLFQVQCKRGQLAYPRCVEK</sequence>
<evidence type="ECO:0000256" key="5">
    <source>
        <dbReference type="SAM" id="SignalP"/>
    </source>
</evidence>
<dbReference type="InterPro" id="IPR000436">
    <property type="entry name" value="Sushi_SCR_CCP_dom"/>
</dbReference>
<protein>
    <submittedName>
        <fullName evidence="7">F13B factor</fullName>
    </submittedName>
</protein>
<dbReference type="PROSITE" id="PS50923">
    <property type="entry name" value="SUSHI"/>
    <property type="match status" value="5"/>
</dbReference>
<evidence type="ECO:0000259" key="6">
    <source>
        <dbReference type="PROSITE" id="PS50923"/>
    </source>
</evidence>
<dbReference type="SUPFAM" id="SSF57535">
    <property type="entry name" value="Complement control module/SCR domain"/>
    <property type="match status" value="8"/>
</dbReference>
<dbReference type="PANTHER" id="PTHR45785">
    <property type="entry name" value="COMPLEMENT FACTOR H-RELATED"/>
    <property type="match status" value="1"/>
</dbReference>
<dbReference type="FunFam" id="2.10.70.10:FF:000054">
    <property type="entry name" value="Complement inhibitory factor H"/>
    <property type="match status" value="1"/>
</dbReference>
<comment type="caution">
    <text evidence="7">The sequence shown here is derived from an EMBL/GenBank/DDBJ whole genome shotgun (WGS) entry which is preliminary data.</text>
</comment>
<evidence type="ECO:0000256" key="2">
    <source>
        <dbReference type="ARBA" id="ARBA00022729"/>
    </source>
</evidence>
<dbReference type="CDD" id="cd00033">
    <property type="entry name" value="CCP"/>
    <property type="match status" value="5"/>
</dbReference>
<feature type="signal peptide" evidence="5">
    <location>
        <begin position="1"/>
        <end position="20"/>
    </location>
</feature>
<dbReference type="AlphaFoldDB" id="A0A7K7H4X9"/>
<dbReference type="Gene3D" id="2.10.70.10">
    <property type="entry name" value="Complement Module, domain 1"/>
    <property type="match status" value="8"/>
</dbReference>
<feature type="domain" description="Sushi" evidence="6">
    <location>
        <begin position="190"/>
        <end position="248"/>
    </location>
</feature>
<feature type="disulfide bond" evidence="4">
    <location>
        <begin position="482"/>
        <end position="525"/>
    </location>
</feature>
<feature type="domain" description="Sushi" evidence="6">
    <location>
        <begin position="351"/>
        <end position="409"/>
    </location>
</feature>
<accession>A0A7K7H4X9</accession>
<keyword evidence="3 4" id="KW-1015">Disulfide bond</keyword>
<dbReference type="Proteomes" id="UP000529965">
    <property type="component" value="Unassembled WGS sequence"/>
</dbReference>
<dbReference type="Pfam" id="PF00084">
    <property type="entry name" value="Sushi"/>
    <property type="match status" value="6"/>
</dbReference>
<dbReference type="InterPro" id="IPR051503">
    <property type="entry name" value="ComplSys_Reg/VirEntry_Med"/>
</dbReference>
<dbReference type="SMART" id="SM00032">
    <property type="entry name" value="CCP"/>
    <property type="match status" value="6"/>
</dbReference>
<dbReference type="EMBL" id="VZSK01002599">
    <property type="protein sequence ID" value="NWY76906.1"/>
    <property type="molecule type" value="Genomic_DNA"/>
</dbReference>
<gene>
    <name evidence="7" type="primary">F13b</name>
    <name evidence="7" type="ORF">ERIRUB_R04749</name>
</gene>
<evidence type="ECO:0000313" key="8">
    <source>
        <dbReference type="Proteomes" id="UP000529965"/>
    </source>
</evidence>
<evidence type="ECO:0000256" key="4">
    <source>
        <dbReference type="PROSITE-ProRule" id="PRU00302"/>
    </source>
</evidence>
<proteinExistence type="predicted"/>
<evidence type="ECO:0000256" key="1">
    <source>
        <dbReference type="ARBA" id="ARBA00022659"/>
    </source>
</evidence>
<feature type="disulfide bond" evidence="4">
    <location>
        <begin position="353"/>
        <end position="396"/>
    </location>
</feature>
<evidence type="ECO:0000256" key="3">
    <source>
        <dbReference type="ARBA" id="ARBA00023157"/>
    </source>
</evidence>
<dbReference type="GO" id="GO:0007596">
    <property type="term" value="P:blood coagulation"/>
    <property type="evidence" value="ECO:0007669"/>
    <property type="project" value="TreeGrafter"/>
</dbReference>
<feature type="non-terminal residue" evidence="7">
    <location>
        <position position="1"/>
    </location>
</feature>
<comment type="caution">
    <text evidence="4">Lacks conserved residue(s) required for the propagation of feature annotation.</text>
</comment>
<organism evidence="7 8">
    <name type="scientific">Erithacus rubecula</name>
    <name type="common">European robin</name>
    <dbReference type="NCBI Taxonomy" id="37610"/>
    <lineage>
        <taxon>Eukaryota</taxon>
        <taxon>Metazoa</taxon>
        <taxon>Chordata</taxon>
        <taxon>Craniata</taxon>
        <taxon>Vertebrata</taxon>
        <taxon>Euteleostomi</taxon>
        <taxon>Archelosauria</taxon>
        <taxon>Archosauria</taxon>
        <taxon>Dinosauria</taxon>
        <taxon>Saurischia</taxon>
        <taxon>Theropoda</taxon>
        <taxon>Coelurosauria</taxon>
        <taxon>Aves</taxon>
        <taxon>Neognathae</taxon>
        <taxon>Neoaves</taxon>
        <taxon>Telluraves</taxon>
        <taxon>Australaves</taxon>
        <taxon>Passeriformes</taxon>
        <taxon>Turdidae</taxon>
        <taxon>Erithacus</taxon>
    </lineage>
</organism>
<feature type="domain" description="Sushi" evidence="6">
    <location>
        <begin position="89"/>
        <end position="148"/>
    </location>
</feature>
<keyword evidence="8" id="KW-1185">Reference proteome</keyword>
<feature type="chain" id="PRO_5029716204" evidence="5">
    <location>
        <begin position="21"/>
        <end position="605"/>
    </location>
</feature>
<keyword evidence="2 5" id="KW-0732">Signal</keyword>
<evidence type="ECO:0000313" key="7">
    <source>
        <dbReference type="EMBL" id="NWY76906.1"/>
    </source>
</evidence>
<feature type="non-terminal residue" evidence="7">
    <location>
        <position position="605"/>
    </location>
</feature>
<reference evidence="7 8" key="1">
    <citation type="submission" date="2019-09" db="EMBL/GenBank/DDBJ databases">
        <title>Bird 10,000 Genomes (B10K) Project - Family phase.</title>
        <authorList>
            <person name="Zhang G."/>
        </authorList>
    </citation>
    <scope>NUCLEOTIDE SEQUENCE [LARGE SCALE GENOMIC DNA]</scope>
    <source>
        <strain evidence="7">OUT-0015</strain>
        <tissue evidence="7">Blood</tissue>
    </source>
</reference>
<keyword evidence="1 4" id="KW-0768">Sushi</keyword>
<name>A0A7K7H4X9_ERIRU</name>
<feature type="domain" description="Sushi" evidence="6">
    <location>
        <begin position="480"/>
        <end position="538"/>
    </location>
</feature>
<feature type="domain" description="Sushi" evidence="6">
    <location>
        <begin position="251"/>
        <end position="305"/>
    </location>
</feature>
<dbReference type="InterPro" id="IPR035976">
    <property type="entry name" value="Sushi/SCR/CCP_sf"/>
</dbReference>
<dbReference type="PANTHER" id="PTHR45785:SF3">
    <property type="entry name" value="COAGULATION FACTOR XIII B CHAIN"/>
    <property type="match status" value="1"/>
</dbReference>